<dbReference type="Proteomes" id="UP000030982">
    <property type="component" value="Unassembled WGS sequence"/>
</dbReference>
<dbReference type="PROSITE" id="PS50173">
    <property type="entry name" value="UMUC"/>
    <property type="match status" value="1"/>
</dbReference>
<evidence type="ECO:0000313" key="5">
    <source>
        <dbReference type="Proteomes" id="UP000030982"/>
    </source>
</evidence>
<dbReference type="AlphaFoldDB" id="A0A0B2AIW0"/>
<gene>
    <name evidence="4" type="ORF">LK10_14620</name>
</gene>
<keyword evidence="1" id="KW-0227">DNA damage</keyword>
<evidence type="ECO:0000256" key="1">
    <source>
        <dbReference type="ARBA" id="ARBA00022763"/>
    </source>
</evidence>
<feature type="domain" description="UmuC" evidence="3">
    <location>
        <begin position="35"/>
        <end position="184"/>
    </location>
</feature>
<comment type="caution">
    <text evidence="4">The sequence shown here is derived from an EMBL/GenBank/DDBJ whole genome shotgun (WGS) entry which is preliminary data.</text>
</comment>
<dbReference type="InterPro" id="IPR050356">
    <property type="entry name" value="SulA_CellDiv_inhibitor"/>
</dbReference>
<dbReference type="CDD" id="cd03468">
    <property type="entry name" value="PolY_like"/>
    <property type="match status" value="1"/>
</dbReference>
<accession>A0A0B2AIW0</accession>
<sequence length="534" mass="57808">MPVGASALPRALVVWFPDWPLVAAQLAGELGERVPAAVIDKGLVSVCSAEARAAGVVRGLRVREAQSRCPDLTAIRADPARDAREFDEVLAAVERDLPGVHVLRPGLCAWRARGAARFFGSEQEAGGTALEAVAKLGLEARVGVADSVFAAEQAARRASELAALFVVPAGGSRDFLAPLPIATLDDPRLASLLVRLGIRTLGAFAALPEAEIRSRFGPDGTLAHARASGLDPQAIVPRVPPTPLERATDFEPGLDRIDQIAFALRPLAEDFVEGLRRAGLACTELRVQIMDDAGRRSERCWGHPRQFGASDVLDRVRWQLQSGDETSGGRRGGRPATWRSTGDSLTAPVVQVRLLPERTDQIGLRGQALFGGVDERLDHGLRRLQSMLGHGSVLHPVSAGGRLLAERCLMVPWGEDAPPETSALAQRPWPGSLPAPLPTTVFAEPIPVELLDAEARPLRVDERGAAASPAWFRPGSGQDRRPVLGWAGPWPLRQRWWDPDDRRSVERYQVIDDHGEAWLLIGAEGQWWAEARYD</sequence>
<dbReference type="Pfam" id="PF00817">
    <property type="entry name" value="IMS"/>
    <property type="match status" value="1"/>
</dbReference>
<feature type="region of interest" description="Disordered" evidence="2">
    <location>
        <begin position="321"/>
        <end position="342"/>
    </location>
</feature>
<protein>
    <recommendedName>
        <fullName evidence="3">UmuC domain-containing protein</fullName>
    </recommendedName>
</protein>
<dbReference type="GO" id="GO:0006281">
    <property type="term" value="P:DNA repair"/>
    <property type="evidence" value="ECO:0007669"/>
    <property type="project" value="InterPro"/>
</dbReference>
<name>A0A0B2AIW0_9MICC</name>
<dbReference type="STRING" id="1338436.LK10_14620"/>
<organism evidence="4 5">
    <name type="scientific">Sinomonas humi</name>
    <dbReference type="NCBI Taxonomy" id="1338436"/>
    <lineage>
        <taxon>Bacteria</taxon>
        <taxon>Bacillati</taxon>
        <taxon>Actinomycetota</taxon>
        <taxon>Actinomycetes</taxon>
        <taxon>Micrococcales</taxon>
        <taxon>Micrococcaceae</taxon>
        <taxon>Sinomonas</taxon>
    </lineage>
</organism>
<keyword evidence="5" id="KW-1185">Reference proteome</keyword>
<dbReference type="SUPFAM" id="SSF56672">
    <property type="entry name" value="DNA/RNA polymerases"/>
    <property type="match status" value="1"/>
</dbReference>
<evidence type="ECO:0000256" key="2">
    <source>
        <dbReference type="SAM" id="MobiDB-lite"/>
    </source>
</evidence>
<dbReference type="InterPro" id="IPR043502">
    <property type="entry name" value="DNA/RNA_pol_sf"/>
</dbReference>
<evidence type="ECO:0000259" key="3">
    <source>
        <dbReference type="PROSITE" id="PS50173"/>
    </source>
</evidence>
<dbReference type="PANTHER" id="PTHR35369">
    <property type="entry name" value="BLR3025 PROTEIN-RELATED"/>
    <property type="match status" value="1"/>
</dbReference>
<dbReference type="InterPro" id="IPR001126">
    <property type="entry name" value="UmuC"/>
</dbReference>
<reference evidence="4 5" key="1">
    <citation type="submission" date="2014-09" db="EMBL/GenBank/DDBJ databases">
        <title>Genome sequence of Sinomonas sp. MUSC 117.</title>
        <authorList>
            <person name="Lee L.-H."/>
        </authorList>
    </citation>
    <scope>NUCLEOTIDE SEQUENCE [LARGE SCALE GENOMIC DNA]</scope>
    <source>
        <strain evidence="4 5">MUSC 117</strain>
    </source>
</reference>
<proteinExistence type="predicted"/>
<evidence type="ECO:0000313" key="4">
    <source>
        <dbReference type="EMBL" id="KHL01828.1"/>
    </source>
</evidence>
<dbReference type="PANTHER" id="PTHR35369:SF2">
    <property type="entry name" value="BLR3025 PROTEIN"/>
    <property type="match status" value="1"/>
</dbReference>
<dbReference type="EMBL" id="JTDL01000138">
    <property type="protein sequence ID" value="KHL01828.1"/>
    <property type="molecule type" value="Genomic_DNA"/>
</dbReference>
<dbReference type="Gene3D" id="3.40.1170.60">
    <property type="match status" value="1"/>
</dbReference>